<dbReference type="InterPro" id="IPR036689">
    <property type="entry name" value="ESAT-6-like_sf"/>
</dbReference>
<evidence type="ECO:0008006" key="3">
    <source>
        <dbReference type="Google" id="ProtNLM"/>
    </source>
</evidence>
<keyword evidence="2" id="KW-1185">Reference proteome</keyword>
<organism evidence="1 2">
    <name type="scientific">Lentzea flava</name>
    <dbReference type="NCBI Taxonomy" id="103732"/>
    <lineage>
        <taxon>Bacteria</taxon>
        <taxon>Bacillati</taxon>
        <taxon>Actinomycetota</taxon>
        <taxon>Actinomycetes</taxon>
        <taxon>Pseudonocardiales</taxon>
        <taxon>Pseudonocardiaceae</taxon>
        <taxon>Lentzea</taxon>
    </lineage>
</organism>
<reference evidence="2" key="1">
    <citation type="journal article" date="2019" name="Int. J. Syst. Evol. Microbiol.">
        <title>The Global Catalogue of Microorganisms (GCM) 10K type strain sequencing project: providing services to taxonomists for standard genome sequencing and annotation.</title>
        <authorList>
            <consortium name="The Broad Institute Genomics Platform"/>
            <consortium name="The Broad Institute Genome Sequencing Center for Infectious Disease"/>
            <person name="Wu L."/>
            <person name="Ma J."/>
        </authorList>
    </citation>
    <scope>NUCLEOTIDE SEQUENCE [LARGE SCALE GENOMIC DNA]</scope>
    <source>
        <strain evidence="2">JCM 3296</strain>
    </source>
</reference>
<gene>
    <name evidence="1" type="ORF">GCM10010178_80000</name>
</gene>
<proteinExistence type="predicted"/>
<dbReference type="RefSeq" id="WP_189258993.1">
    <property type="nucleotide sequence ID" value="NZ_BMRE01000061.1"/>
</dbReference>
<evidence type="ECO:0000313" key="1">
    <source>
        <dbReference type="EMBL" id="GGU76780.1"/>
    </source>
</evidence>
<dbReference type="EMBL" id="BMRE01000061">
    <property type="protein sequence ID" value="GGU76780.1"/>
    <property type="molecule type" value="Genomic_DNA"/>
</dbReference>
<dbReference type="Proteomes" id="UP000649573">
    <property type="component" value="Unassembled WGS sequence"/>
</dbReference>
<dbReference type="Pfam" id="PF06013">
    <property type="entry name" value="WXG100"/>
    <property type="match status" value="1"/>
</dbReference>
<protein>
    <recommendedName>
        <fullName evidence="3">WXG100 family type VII secretion target</fullName>
    </recommendedName>
</protein>
<comment type="caution">
    <text evidence="1">The sequence shown here is derived from an EMBL/GenBank/DDBJ whole genome shotgun (WGS) entry which is preliminary data.</text>
</comment>
<accession>A0ABQ2VAC0</accession>
<dbReference type="SUPFAM" id="SSF140453">
    <property type="entry name" value="EsxAB dimer-like"/>
    <property type="match status" value="1"/>
</dbReference>
<evidence type="ECO:0000313" key="2">
    <source>
        <dbReference type="Proteomes" id="UP000649573"/>
    </source>
</evidence>
<dbReference type="NCBIfam" id="TIGR03930">
    <property type="entry name" value="WXG100_ESAT6"/>
    <property type="match status" value="1"/>
</dbReference>
<name>A0ABQ2VAC0_9PSEU</name>
<dbReference type="InterPro" id="IPR010310">
    <property type="entry name" value="T7SS_ESAT-6-like"/>
</dbReference>
<dbReference type="Gene3D" id="1.10.287.1060">
    <property type="entry name" value="ESAT-6-like"/>
    <property type="match status" value="1"/>
</dbReference>
<sequence length="114" mass="11617">MAEPTTVNPGAVSTTAEGMHKAAGFLTETASTAKGALQSVGDGLAALKATWTGQASMAFDAAVQDWMSECKVIMDKLTEMIVIMQGNQKVIVSGEESNNQIAASIATGPGLSGL</sequence>